<dbReference type="HOGENOM" id="CLU_2160938_0_0_1"/>
<protein>
    <submittedName>
        <fullName evidence="1">Uncharacterized protein</fullName>
    </submittedName>
</protein>
<gene>
    <name evidence="1" type="ORF">YQE_09637</name>
</gene>
<dbReference type="EMBL" id="KB741131">
    <property type="protein sequence ID" value="ENN73768.1"/>
    <property type="molecule type" value="Genomic_DNA"/>
</dbReference>
<dbReference type="OrthoDB" id="7692348at2759"/>
<sequence>MSGATASQVEMLFDLRKEPDTVSIPSELTDAVDKLAKAEQMCDFAGAIQAAEAAAVAAPPDLVEEAALASARGYQTDVKATRVQGELEGARPIEILGYVGVTKPKYPTKRT</sequence>
<reference evidence="1" key="1">
    <citation type="journal article" date="2013" name="Genome Biol.">
        <title>Draft genome of the mountain pine beetle, Dendroctonus ponderosae Hopkins, a major forest pest.</title>
        <authorList>
            <person name="Keeling C.I."/>
            <person name="Yuen M.M."/>
            <person name="Liao N.Y."/>
            <person name="Docking T.R."/>
            <person name="Chan S.K."/>
            <person name="Taylor G.A."/>
            <person name="Palmquist D.L."/>
            <person name="Jackman S.D."/>
            <person name="Nguyen A."/>
            <person name="Li M."/>
            <person name="Henderson H."/>
            <person name="Janes J.K."/>
            <person name="Zhao Y."/>
            <person name="Pandoh P."/>
            <person name="Moore R."/>
            <person name="Sperling F.A."/>
            <person name="Huber D.P."/>
            <person name="Birol I."/>
            <person name="Jones S.J."/>
            <person name="Bohlmann J."/>
        </authorList>
    </citation>
    <scope>NUCLEOTIDE SEQUENCE</scope>
</reference>
<evidence type="ECO:0000313" key="1">
    <source>
        <dbReference type="EMBL" id="ENN73768.1"/>
    </source>
</evidence>
<accession>N6T7U2</accession>
<organism evidence="1">
    <name type="scientific">Dendroctonus ponderosae</name>
    <name type="common">Mountain pine beetle</name>
    <dbReference type="NCBI Taxonomy" id="77166"/>
    <lineage>
        <taxon>Eukaryota</taxon>
        <taxon>Metazoa</taxon>
        <taxon>Ecdysozoa</taxon>
        <taxon>Arthropoda</taxon>
        <taxon>Hexapoda</taxon>
        <taxon>Insecta</taxon>
        <taxon>Pterygota</taxon>
        <taxon>Neoptera</taxon>
        <taxon>Endopterygota</taxon>
        <taxon>Coleoptera</taxon>
        <taxon>Polyphaga</taxon>
        <taxon>Cucujiformia</taxon>
        <taxon>Curculionidae</taxon>
        <taxon>Scolytinae</taxon>
        <taxon>Dendroctonus</taxon>
    </lineage>
</organism>
<feature type="non-terminal residue" evidence="1">
    <location>
        <position position="1"/>
    </location>
</feature>
<proteinExistence type="predicted"/>
<name>N6T7U2_DENPD</name>
<dbReference type="AlphaFoldDB" id="N6T7U2"/>